<feature type="region of interest" description="Disordered" evidence="1">
    <location>
        <begin position="1"/>
        <end position="73"/>
    </location>
</feature>
<feature type="compositionally biased region" description="Basic residues" evidence="1">
    <location>
        <begin position="57"/>
        <end position="70"/>
    </location>
</feature>
<keyword evidence="3" id="KW-1185">Reference proteome</keyword>
<dbReference type="Proteomes" id="UP000838412">
    <property type="component" value="Chromosome 11"/>
</dbReference>
<sequence length="363" mass="40024">MTSGLPAVGHVRTPHASPLPKVRRNGRKRTTDGGTEGFPDPGKDRLTPRDLSETPVPHHRRSKSMGKRKTRAGEILVHKSWPLGGASLRPSLVDLNAISQSGVGAKPLPPIQRKASSGLGPITEYEVDKGVKPTFGDLPSLQLYPNGKKRSFYGAGVGGHAQQTDKSRPKDSHQENRSYAKQPYADMRHQSSHTLNRTVHDKTNDTEQVVGTLDEPGGGSQSKGMSQNNRRNTASRERHIQTRPTEATQEEIISIDNDNGVTGRNNTRPTTASTGASWKGLLSGIVGRMRLMARRDKTSAEVESAVSRTIEQHREEANRLTHARSTARLRQDASLQEKLIERRLRRKAMLEETSQQQNQSTES</sequence>
<dbReference type="EMBL" id="OV696696">
    <property type="protein sequence ID" value="CAH1240376.1"/>
    <property type="molecule type" value="Genomic_DNA"/>
</dbReference>
<protein>
    <submittedName>
        <fullName evidence="2">Hypp5998 protein</fullName>
    </submittedName>
</protein>
<name>A0A8J9W068_BRALA</name>
<dbReference type="OrthoDB" id="10053025at2759"/>
<feature type="region of interest" description="Disordered" evidence="1">
    <location>
        <begin position="315"/>
        <end position="335"/>
    </location>
</feature>
<evidence type="ECO:0000256" key="1">
    <source>
        <dbReference type="SAM" id="MobiDB-lite"/>
    </source>
</evidence>
<feature type="compositionally biased region" description="Polar residues" evidence="1">
    <location>
        <begin position="222"/>
        <end position="232"/>
    </location>
</feature>
<feature type="compositionally biased region" description="Basic and acidic residues" evidence="1">
    <location>
        <begin position="163"/>
        <end position="178"/>
    </location>
</feature>
<feature type="region of interest" description="Disordered" evidence="1">
    <location>
        <begin position="130"/>
        <end position="249"/>
    </location>
</feature>
<organism evidence="2 3">
    <name type="scientific">Branchiostoma lanceolatum</name>
    <name type="common">Common lancelet</name>
    <name type="synonym">Amphioxus lanceolatum</name>
    <dbReference type="NCBI Taxonomy" id="7740"/>
    <lineage>
        <taxon>Eukaryota</taxon>
        <taxon>Metazoa</taxon>
        <taxon>Chordata</taxon>
        <taxon>Cephalochordata</taxon>
        <taxon>Leptocardii</taxon>
        <taxon>Amphioxiformes</taxon>
        <taxon>Branchiostomatidae</taxon>
        <taxon>Branchiostoma</taxon>
    </lineage>
</organism>
<accession>A0A8J9W068</accession>
<feature type="compositionally biased region" description="Basic and acidic residues" evidence="1">
    <location>
        <begin position="41"/>
        <end position="52"/>
    </location>
</feature>
<dbReference type="AlphaFoldDB" id="A0A8J9W068"/>
<evidence type="ECO:0000313" key="3">
    <source>
        <dbReference type="Proteomes" id="UP000838412"/>
    </source>
</evidence>
<proteinExistence type="predicted"/>
<gene>
    <name evidence="2" type="primary">Hypp5998</name>
    <name evidence="2" type="ORF">BLAG_LOCUS4355</name>
</gene>
<evidence type="ECO:0000313" key="2">
    <source>
        <dbReference type="EMBL" id="CAH1240376.1"/>
    </source>
</evidence>
<reference evidence="2" key="1">
    <citation type="submission" date="2022-01" db="EMBL/GenBank/DDBJ databases">
        <authorList>
            <person name="Braso-Vives M."/>
        </authorList>
    </citation>
    <scope>NUCLEOTIDE SEQUENCE</scope>
</reference>